<dbReference type="InterPro" id="IPR004089">
    <property type="entry name" value="MCPsignal_dom"/>
</dbReference>
<feature type="coiled-coil region" evidence="7">
    <location>
        <begin position="220"/>
        <end position="247"/>
    </location>
</feature>
<keyword evidence="8" id="KW-1133">Transmembrane helix</keyword>
<dbReference type="SMART" id="SM00304">
    <property type="entry name" value="HAMP"/>
    <property type="match status" value="1"/>
</dbReference>
<gene>
    <name evidence="11" type="ORF">ABNN70_06830</name>
</gene>
<dbReference type="Gene3D" id="1.10.287.950">
    <property type="entry name" value="Methyl-accepting chemotaxis protein"/>
    <property type="match status" value="1"/>
</dbReference>
<dbReference type="Pfam" id="PF00672">
    <property type="entry name" value="HAMP"/>
    <property type="match status" value="1"/>
</dbReference>
<keyword evidence="3 8" id="KW-0472">Membrane</keyword>
<accession>A0AAU8IJ75</accession>
<proteinExistence type="inferred from homology"/>
<keyword evidence="2" id="KW-1003">Cell membrane</keyword>
<reference evidence="11" key="1">
    <citation type="submission" date="2024-06" db="EMBL/GenBank/DDBJ databases">
        <authorList>
            <person name="Fan A."/>
            <person name="Zhang F.Y."/>
            <person name="Zhang L."/>
        </authorList>
    </citation>
    <scope>NUCLEOTIDE SEQUENCE</scope>
    <source>
        <strain evidence="11">Y61</strain>
    </source>
</reference>
<dbReference type="PROSITE" id="PS50111">
    <property type="entry name" value="CHEMOTAXIS_TRANSDUC_2"/>
    <property type="match status" value="1"/>
</dbReference>
<dbReference type="EMBL" id="CP159510">
    <property type="protein sequence ID" value="XCJ18151.1"/>
    <property type="molecule type" value="Genomic_DNA"/>
</dbReference>
<dbReference type="SUPFAM" id="SSF58104">
    <property type="entry name" value="Methyl-accepting chemotaxis protein (MCP) signaling domain"/>
    <property type="match status" value="1"/>
</dbReference>
<comment type="subcellular location">
    <subcellularLocation>
        <location evidence="1">Cell membrane</location>
    </subcellularLocation>
</comment>
<feature type="domain" description="HAMP" evidence="10">
    <location>
        <begin position="83"/>
        <end position="137"/>
    </location>
</feature>
<dbReference type="RefSeq" id="WP_129930578.1">
    <property type="nucleotide sequence ID" value="NZ_CP159510.1"/>
</dbReference>
<dbReference type="PROSITE" id="PS50885">
    <property type="entry name" value="HAMP"/>
    <property type="match status" value="1"/>
</dbReference>
<keyword evidence="4 6" id="KW-0807">Transducer</keyword>
<feature type="transmembrane region" description="Helical" evidence="8">
    <location>
        <begin position="20"/>
        <end position="41"/>
    </location>
</feature>
<dbReference type="PANTHER" id="PTHR32089:SF114">
    <property type="entry name" value="METHYL-ACCEPTING CHEMOTAXIS PROTEIN MCPB"/>
    <property type="match status" value="1"/>
</dbReference>
<evidence type="ECO:0000256" key="5">
    <source>
        <dbReference type="ARBA" id="ARBA00029447"/>
    </source>
</evidence>
<evidence type="ECO:0000259" key="10">
    <source>
        <dbReference type="PROSITE" id="PS50885"/>
    </source>
</evidence>
<evidence type="ECO:0000259" key="9">
    <source>
        <dbReference type="PROSITE" id="PS50111"/>
    </source>
</evidence>
<feature type="transmembrane region" description="Helical" evidence="8">
    <location>
        <begin position="62"/>
        <end position="80"/>
    </location>
</feature>
<evidence type="ECO:0000313" key="11">
    <source>
        <dbReference type="EMBL" id="XCJ18151.1"/>
    </source>
</evidence>
<evidence type="ECO:0000256" key="3">
    <source>
        <dbReference type="ARBA" id="ARBA00023136"/>
    </source>
</evidence>
<dbReference type="AlphaFoldDB" id="A0AAU8IJ75"/>
<dbReference type="GO" id="GO:0007165">
    <property type="term" value="P:signal transduction"/>
    <property type="evidence" value="ECO:0007669"/>
    <property type="project" value="UniProtKB-KW"/>
</dbReference>
<dbReference type="GO" id="GO:0005886">
    <property type="term" value="C:plasma membrane"/>
    <property type="evidence" value="ECO:0007669"/>
    <property type="project" value="UniProtKB-SubCell"/>
</dbReference>
<evidence type="ECO:0000256" key="4">
    <source>
        <dbReference type="ARBA" id="ARBA00023224"/>
    </source>
</evidence>
<dbReference type="SMART" id="SM00283">
    <property type="entry name" value="MA"/>
    <property type="match status" value="1"/>
</dbReference>
<keyword evidence="8" id="KW-0812">Transmembrane</keyword>
<evidence type="ECO:0000256" key="2">
    <source>
        <dbReference type="ARBA" id="ARBA00022475"/>
    </source>
</evidence>
<dbReference type="PANTHER" id="PTHR32089">
    <property type="entry name" value="METHYL-ACCEPTING CHEMOTAXIS PROTEIN MCPB"/>
    <property type="match status" value="1"/>
</dbReference>
<evidence type="ECO:0000256" key="7">
    <source>
        <dbReference type="SAM" id="Coils"/>
    </source>
</evidence>
<feature type="domain" description="Methyl-accepting transducer" evidence="9">
    <location>
        <begin position="156"/>
        <end position="427"/>
    </location>
</feature>
<evidence type="ECO:0000256" key="8">
    <source>
        <dbReference type="SAM" id="Phobius"/>
    </source>
</evidence>
<sequence length="448" mass="49641">MNFFRRCIQFAFSFHIRTLFLLMVAAIVIIPDVFLFTSVYLDLRAIPEIRQSGQMMMILLKMGLIAFLAIVILSLIVWFACKIIFLRPMDRFIAVTRAVSRHDLSQDLDDNVTTNHEFGLMRSSINQMIQSLNQIIEDILRRSVSVSVSSGQLTASSGQNKKASIDMARSLQEVAEAADHQVRQVSSVKKETDEINIAIASITQDSLKLADKSKVSVHTVQSGQKEMTRATQQMRQIRQTISELSELVRVLSSQSENINQMIQSINAIADETQMLSLNASIEAARAGEHGKGFSVVAHEIGKLADQSSVSARQIHEILDTIRHEILQIAHAMKNEVTQIDDGMNLVDHAGSSFREIESYVLQTSENIKKMDQEVNKISIASFNTASSFHTIEEMANNTSSHTQTLSAETQEQTAVAESVAGQAADLSDIADDLKKIAASFKVKGQTKA</sequence>
<name>A0AAU8IJ75_9BACL</name>
<dbReference type="InterPro" id="IPR003660">
    <property type="entry name" value="HAMP_dom"/>
</dbReference>
<keyword evidence="7" id="KW-0175">Coiled coil</keyword>
<evidence type="ECO:0000256" key="6">
    <source>
        <dbReference type="PROSITE-ProRule" id="PRU00284"/>
    </source>
</evidence>
<dbReference type="CDD" id="cd06225">
    <property type="entry name" value="HAMP"/>
    <property type="match status" value="1"/>
</dbReference>
<dbReference type="Pfam" id="PF00015">
    <property type="entry name" value="MCPsignal"/>
    <property type="match status" value="1"/>
</dbReference>
<organism evidence="11">
    <name type="scientific">Sporolactobacillus sp. Y61</name>
    <dbReference type="NCBI Taxonomy" id="3160863"/>
    <lineage>
        <taxon>Bacteria</taxon>
        <taxon>Bacillati</taxon>
        <taxon>Bacillota</taxon>
        <taxon>Bacilli</taxon>
        <taxon>Bacillales</taxon>
        <taxon>Sporolactobacillaceae</taxon>
        <taxon>Sporolactobacillus</taxon>
    </lineage>
</organism>
<comment type="similarity">
    <text evidence="5">Belongs to the methyl-accepting chemotaxis (MCP) protein family.</text>
</comment>
<evidence type="ECO:0000256" key="1">
    <source>
        <dbReference type="ARBA" id="ARBA00004236"/>
    </source>
</evidence>
<protein>
    <submittedName>
        <fullName evidence="11">Methyl-accepting chemotaxis protein</fullName>
    </submittedName>
</protein>